<dbReference type="OrthoDB" id="9808130at2"/>
<keyword evidence="3" id="KW-1185">Reference proteome</keyword>
<evidence type="ECO:0000313" key="3">
    <source>
        <dbReference type="Proteomes" id="UP000199520"/>
    </source>
</evidence>
<gene>
    <name evidence="2" type="ORF">SAMN04490355_1007124</name>
</gene>
<dbReference type="EMBL" id="FOTS01000007">
    <property type="protein sequence ID" value="SFL51843.1"/>
    <property type="molecule type" value="Genomic_DNA"/>
</dbReference>
<dbReference type="SMART" id="SM00886">
    <property type="entry name" value="Dabb"/>
    <property type="match status" value="1"/>
</dbReference>
<dbReference type="RefSeq" id="WP_090933728.1">
    <property type="nucleotide sequence ID" value="NZ_FOTS01000007.1"/>
</dbReference>
<evidence type="ECO:0000313" key="2">
    <source>
        <dbReference type="EMBL" id="SFL51843.1"/>
    </source>
</evidence>
<dbReference type="STRING" id="1123291.SAMN04490355_1007124"/>
<dbReference type="InterPro" id="IPR013097">
    <property type="entry name" value="Dabb"/>
</dbReference>
<dbReference type="Pfam" id="PF07876">
    <property type="entry name" value="Dabb"/>
    <property type="match status" value="1"/>
</dbReference>
<organism evidence="2 3">
    <name type="scientific">Pelosinus propionicus DSM 13327</name>
    <dbReference type="NCBI Taxonomy" id="1123291"/>
    <lineage>
        <taxon>Bacteria</taxon>
        <taxon>Bacillati</taxon>
        <taxon>Bacillota</taxon>
        <taxon>Negativicutes</taxon>
        <taxon>Selenomonadales</taxon>
        <taxon>Sporomusaceae</taxon>
        <taxon>Pelosinus</taxon>
    </lineage>
</organism>
<evidence type="ECO:0000259" key="1">
    <source>
        <dbReference type="PROSITE" id="PS51502"/>
    </source>
</evidence>
<dbReference type="InterPro" id="IPR011008">
    <property type="entry name" value="Dimeric_a/b-barrel"/>
</dbReference>
<name>A0A1I4ICU7_9FIRM</name>
<dbReference type="SUPFAM" id="SSF54909">
    <property type="entry name" value="Dimeric alpha+beta barrel"/>
    <property type="match status" value="1"/>
</dbReference>
<protein>
    <submittedName>
        <fullName evidence="2">Stress responsive A/B Barrel Domain</fullName>
    </submittedName>
</protein>
<proteinExistence type="predicted"/>
<feature type="domain" description="Stress-response A/B barrel" evidence="1">
    <location>
        <begin position="2"/>
        <end position="93"/>
    </location>
</feature>
<dbReference type="AlphaFoldDB" id="A0A1I4ICU7"/>
<reference evidence="3" key="1">
    <citation type="submission" date="2016-10" db="EMBL/GenBank/DDBJ databases">
        <authorList>
            <person name="Varghese N."/>
            <person name="Submissions S."/>
        </authorList>
    </citation>
    <scope>NUCLEOTIDE SEQUENCE [LARGE SCALE GENOMIC DNA]</scope>
    <source>
        <strain evidence="3">DSM 13327</strain>
    </source>
</reference>
<sequence>MIINNLLLKLKARDRESIDKARDVLLSMNGKIEYLHDLRVELDIRHGASSYDIILMSQFVSMADFDAYLVHPVHMEVSKFIAGVLETGASVCYERYK</sequence>
<dbReference type="PROSITE" id="PS51502">
    <property type="entry name" value="S_R_A_B_BARREL"/>
    <property type="match status" value="1"/>
</dbReference>
<dbReference type="Gene3D" id="3.30.70.100">
    <property type="match status" value="1"/>
</dbReference>
<accession>A0A1I4ICU7</accession>
<dbReference type="Proteomes" id="UP000199520">
    <property type="component" value="Unassembled WGS sequence"/>
</dbReference>